<evidence type="ECO:0000313" key="2">
    <source>
        <dbReference type="EMBL" id="TGL93586.1"/>
    </source>
</evidence>
<keyword evidence="1" id="KW-0472">Membrane</keyword>
<feature type="transmembrane region" description="Helical" evidence="1">
    <location>
        <begin position="178"/>
        <end position="198"/>
    </location>
</feature>
<evidence type="ECO:0000313" key="3">
    <source>
        <dbReference type="Proteomes" id="UP000298263"/>
    </source>
</evidence>
<keyword evidence="1" id="KW-0812">Transmembrane</keyword>
<comment type="caution">
    <text evidence="2">The sequence shown here is derived from an EMBL/GenBank/DDBJ whole genome shotgun (WGS) entry which is preliminary data.</text>
</comment>
<reference evidence="2" key="1">
    <citation type="journal article" date="2019" name="PLoS Negl. Trop. Dis.">
        <title>Revisiting the worldwide diversity of Leptospira species in the environment.</title>
        <authorList>
            <person name="Vincent A.T."/>
            <person name="Schiettekatte O."/>
            <person name="Bourhy P."/>
            <person name="Veyrier F.J."/>
            <person name="Picardeau M."/>
        </authorList>
    </citation>
    <scope>NUCLEOTIDE SEQUENCE [LARGE SCALE GENOMIC DNA]</scope>
    <source>
        <strain evidence="2">201702422</strain>
    </source>
</reference>
<gene>
    <name evidence="2" type="ORF">EHQ69_03605</name>
</gene>
<dbReference type="RefSeq" id="WP_135588442.1">
    <property type="nucleotide sequence ID" value="NZ_RQGO01000019.1"/>
</dbReference>
<keyword evidence="1" id="KW-1133">Transmembrane helix</keyword>
<keyword evidence="3" id="KW-1185">Reference proteome</keyword>
<dbReference type="EMBL" id="RQGP01000010">
    <property type="protein sequence ID" value="TGL93586.1"/>
    <property type="molecule type" value="Genomic_DNA"/>
</dbReference>
<dbReference type="AlphaFoldDB" id="A0A4Z1AG60"/>
<name>A0A4Z1AG60_9LEPT</name>
<evidence type="ECO:0000256" key="1">
    <source>
        <dbReference type="SAM" id="Phobius"/>
    </source>
</evidence>
<dbReference type="Proteomes" id="UP000298263">
    <property type="component" value="Unassembled WGS sequence"/>
</dbReference>
<sequence>MKAEFEIINFPMLETFQNVFNDGGIKLFSNFLNEFTTTQNWSIFSDYYFEDKRESFVIAISIIPNFEELGHLRKIYYKLFKSDIKHTRDVSIESLKKIKTENIFTISIILPKIKYYPMLTHSVFKENMKKTCNDLINIRIPDWKIRQPHLMTEHISLEKKIYRLLTELEKGTKLLSIWRMWLVSVFIGYVISLLVSNLKIKKIGWFSDRDAINDLYNYLSKDFVSIFVSGLARKTDFELIIGDARCTAETWFDEILRVSDYIAGALSDFNFENRISSKEKFQKVVSHYLSNNEKSLIYRFTAKNTDFRCMRVQF</sequence>
<organism evidence="2 3">
    <name type="scientific">Leptospira congkakensis</name>
    <dbReference type="NCBI Taxonomy" id="2484932"/>
    <lineage>
        <taxon>Bacteria</taxon>
        <taxon>Pseudomonadati</taxon>
        <taxon>Spirochaetota</taxon>
        <taxon>Spirochaetia</taxon>
        <taxon>Leptospirales</taxon>
        <taxon>Leptospiraceae</taxon>
        <taxon>Leptospira</taxon>
    </lineage>
</organism>
<proteinExistence type="predicted"/>
<accession>A0A4Z1AG60</accession>
<dbReference type="OrthoDB" id="1061223at2"/>
<protein>
    <submittedName>
        <fullName evidence="2">Uncharacterized protein</fullName>
    </submittedName>
</protein>